<dbReference type="InterPro" id="IPR055270">
    <property type="entry name" value="Glyco_tran_10_C"/>
</dbReference>
<proteinExistence type="predicted"/>
<reference evidence="2 4" key="3">
    <citation type="submission" date="2019-03" db="EMBL/GenBank/DDBJ databases">
        <title>Complete genome assembly of MDR B. fragilis.</title>
        <authorList>
            <person name="Sydenham T.V."/>
            <person name="Hasman H."/>
            <person name="Justesen U.S."/>
        </authorList>
    </citation>
    <scope>NUCLEOTIDE SEQUENCE [LARGE SCALE GENOMIC DNA]</scope>
    <source>
        <strain evidence="2 4">DCMSKEJBY0001B</strain>
    </source>
</reference>
<feature type="domain" description="Fucosyltransferase C-terminal" evidence="1">
    <location>
        <begin position="151"/>
        <end position="262"/>
    </location>
</feature>
<sequence>MNDRKIKVKISCLHDMPPLLRQLPDKSTILGNCEFLINTNERDCDFFFVLHGVERPELAKCPSENVVLVTGEPESVFRYPSKYLKQFGCVLTCQQSLLKKKKTLKSIPASPWFVGAQMLSRNPWVWDENNYLDYNYFCLETGNNSINKLAVVTSNKVTTKGHQRRLDFIYKLKELLSDLVDIYGTGFIPIKDKYEIYSKYKYALIIENSNYPDYWTEKIADCYLSNCFPFYIGCPNIKTYFPDSSLEELSFDNLEYAVKAIKEAIMNDRYNRVKPILKEAKRMVLDKYNIFFVILQYIKQCDRQNYTLKEDIEINPISCFTSDLGYRIKNRIIRLIGE</sequence>
<protein>
    <recommendedName>
        <fullName evidence="1">Fucosyltransferase C-terminal domain-containing protein</fullName>
    </recommendedName>
</protein>
<gene>
    <name evidence="3" type="ORF">DWW08_09555</name>
    <name evidence="2" type="ORF">EC80_011570</name>
</gene>
<dbReference type="EMBL" id="CP036546">
    <property type="protein sequence ID" value="QCQ45441.1"/>
    <property type="molecule type" value="Genomic_DNA"/>
</dbReference>
<evidence type="ECO:0000313" key="2">
    <source>
        <dbReference type="EMBL" id="QCQ45441.1"/>
    </source>
</evidence>
<dbReference type="RefSeq" id="WP_032536603.1">
    <property type="nucleotide sequence ID" value="NZ_CP036546.1"/>
</dbReference>
<dbReference type="EMBL" id="QRZH01000006">
    <property type="protein sequence ID" value="RGV55102.1"/>
    <property type="molecule type" value="Genomic_DNA"/>
</dbReference>
<dbReference type="InterPro" id="IPR038577">
    <property type="entry name" value="GT10-like_C_sf"/>
</dbReference>
<dbReference type="Proteomes" id="UP000286270">
    <property type="component" value="Unassembled WGS sequence"/>
</dbReference>
<name>A0A412YCD1_BACFG</name>
<evidence type="ECO:0000313" key="3">
    <source>
        <dbReference type="EMBL" id="RGV55102.1"/>
    </source>
</evidence>
<organism evidence="3 5">
    <name type="scientific">Bacteroides fragilis</name>
    <dbReference type="NCBI Taxonomy" id="817"/>
    <lineage>
        <taxon>Bacteria</taxon>
        <taxon>Pseudomonadati</taxon>
        <taxon>Bacteroidota</taxon>
        <taxon>Bacteroidia</taxon>
        <taxon>Bacteroidales</taxon>
        <taxon>Bacteroidaceae</taxon>
        <taxon>Bacteroides</taxon>
    </lineage>
</organism>
<evidence type="ECO:0000259" key="1">
    <source>
        <dbReference type="Pfam" id="PF00852"/>
    </source>
</evidence>
<dbReference type="SUPFAM" id="SSF53756">
    <property type="entry name" value="UDP-Glycosyltransferase/glycogen phosphorylase"/>
    <property type="match status" value="1"/>
</dbReference>
<reference evidence="2" key="1">
    <citation type="book" date="2014" name="THE 24TH EUROPEAN CONGRESS OF CLINICAL MICROBIOLOGY AND INFECTIOUS DISEASES" publisher="ECCMID 2014" city="Barcelona, Spain">
        <title>Identification of resistance genes in three multidrug-resistant Bacteroides fragilis isolates by whole genome sequencing.</title>
        <editorList>
            <person name="Unknown"/>
            <person name="A."/>
        </editorList>
        <authorList>
            <person name="Sydenham T.V."/>
            <person name="Hasman H."/>
            <person name="Wang M."/>
            <person name="Soki J."/>
            <person name="Nagy E."/>
            <person name="Justesen U.S."/>
        </authorList>
    </citation>
    <scope>NUCLEOTIDE SEQUENCE</scope>
    <source>
        <strain evidence="2">DCMSKEJBY0001B</strain>
    </source>
</reference>
<dbReference type="Pfam" id="PF00852">
    <property type="entry name" value="Glyco_transf_10"/>
    <property type="match status" value="1"/>
</dbReference>
<reference evidence="3 5" key="2">
    <citation type="submission" date="2018-08" db="EMBL/GenBank/DDBJ databases">
        <title>A genome reference for cultivated species of the human gut microbiota.</title>
        <authorList>
            <person name="Zou Y."/>
            <person name="Xue W."/>
            <person name="Luo G."/>
        </authorList>
    </citation>
    <scope>NUCLEOTIDE SEQUENCE [LARGE SCALE GENOMIC DNA]</scope>
    <source>
        <strain evidence="3 5">AF14-26</strain>
    </source>
</reference>
<evidence type="ECO:0000313" key="4">
    <source>
        <dbReference type="Proteomes" id="UP000036847"/>
    </source>
</evidence>
<evidence type="ECO:0000313" key="5">
    <source>
        <dbReference type="Proteomes" id="UP000286270"/>
    </source>
</evidence>
<dbReference type="OrthoDB" id="9791032at2"/>
<dbReference type="Gene3D" id="3.40.50.11660">
    <property type="entry name" value="Glycosyl transferase family 10, C-terminal domain"/>
    <property type="match status" value="1"/>
</dbReference>
<dbReference type="AlphaFoldDB" id="A0A412YCD1"/>
<accession>A0A412YCD1</accession>
<dbReference type="Proteomes" id="UP000036847">
    <property type="component" value="Chromosome"/>
</dbReference>